<proteinExistence type="predicted"/>
<keyword evidence="3" id="KW-1185">Reference proteome</keyword>
<evidence type="ECO:0000313" key="2">
    <source>
        <dbReference type="EMBL" id="MFD0959790.1"/>
    </source>
</evidence>
<reference evidence="3" key="1">
    <citation type="journal article" date="2019" name="Int. J. Syst. Evol. Microbiol.">
        <title>The Global Catalogue of Microorganisms (GCM) 10K type strain sequencing project: providing services to taxonomists for standard genome sequencing and annotation.</title>
        <authorList>
            <consortium name="The Broad Institute Genomics Platform"/>
            <consortium name="The Broad Institute Genome Sequencing Center for Infectious Disease"/>
            <person name="Wu L."/>
            <person name="Ma J."/>
        </authorList>
    </citation>
    <scope>NUCLEOTIDE SEQUENCE [LARGE SCALE GENOMIC DNA]</scope>
    <source>
        <strain evidence="3">CCUG 59129</strain>
    </source>
</reference>
<dbReference type="Proteomes" id="UP001596989">
    <property type="component" value="Unassembled WGS sequence"/>
</dbReference>
<keyword evidence="1" id="KW-0175">Coiled coil</keyword>
<evidence type="ECO:0000256" key="1">
    <source>
        <dbReference type="SAM" id="Coils"/>
    </source>
</evidence>
<protein>
    <submittedName>
        <fullName evidence="2">Uncharacterized protein</fullName>
    </submittedName>
</protein>
<gene>
    <name evidence="2" type="ORF">ACFQ2I_10350</name>
</gene>
<sequence>MSEIYLGLAPDGRVLIQHHQPFHPKYGLEKTREELEVEGIFVTELPTLPEALPPLSAAVLYYKHETSELSYHIVSRPESLEEKSERLLAELETFQGELEQSEAENASLLLELVSKGVL</sequence>
<name>A0ABW3HQP2_9BACL</name>
<organism evidence="2 3">
    <name type="scientific">Paenibacillus chungangensis</name>
    <dbReference type="NCBI Taxonomy" id="696535"/>
    <lineage>
        <taxon>Bacteria</taxon>
        <taxon>Bacillati</taxon>
        <taxon>Bacillota</taxon>
        <taxon>Bacilli</taxon>
        <taxon>Bacillales</taxon>
        <taxon>Paenibacillaceae</taxon>
        <taxon>Paenibacillus</taxon>
    </lineage>
</organism>
<dbReference type="EMBL" id="JBHTJZ010000011">
    <property type="protein sequence ID" value="MFD0959790.1"/>
    <property type="molecule type" value="Genomic_DNA"/>
</dbReference>
<comment type="caution">
    <text evidence="2">The sequence shown here is derived from an EMBL/GenBank/DDBJ whole genome shotgun (WGS) entry which is preliminary data.</text>
</comment>
<feature type="coiled-coil region" evidence="1">
    <location>
        <begin position="84"/>
        <end position="111"/>
    </location>
</feature>
<accession>A0ABW3HQP2</accession>
<evidence type="ECO:0000313" key="3">
    <source>
        <dbReference type="Proteomes" id="UP001596989"/>
    </source>
</evidence>
<dbReference type="RefSeq" id="WP_377564049.1">
    <property type="nucleotide sequence ID" value="NZ_JBHTJZ010000011.1"/>
</dbReference>